<reference evidence="4" key="1">
    <citation type="submission" date="2019-02" db="EMBL/GenBank/DDBJ databases">
        <authorList>
            <person name="Gruber-Vodicka R. H."/>
            <person name="Seah K. B. B."/>
        </authorList>
    </citation>
    <scope>NUCLEOTIDE SEQUENCE</scope>
    <source>
        <strain evidence="3">BECK_BZ197</strain>
        <strain evidence="5">BECK_BZ198</strain>
        <strain evidence="4">BECK_BZ199</strain>
    </source>
</reference>
<evidence type="ECO:0000313" key="5">
    <source>
        <dbReference type="EMBL" id="VFK74756.1"/>
    </source>
</evidence>
<gene>
    <name evidence="3" type="ORF">BECKMB1821G_GA0114241_103217</name>
    <name evidence="5" type="ORF">BECKMB1821H_GA0114242_100941</name>
    <name evidence="4" type="ORF">BECKMB1821I_GA0114274_100941</name>
</gene>
<dbReference type="EMBL" id="CAADFO010000032">
    <property type="protein sequence ID" value="VFK28036.1"/>
    <property type="molecule type" value="Genomic_DNA"/>
</dbReference>
<organism evidence="4">
    <name type="scientific">Candidatus Kentrum sp. MB</name>
    <dbReference type="NCBI Taxonomy" id="2138164"/>
    <lineage>
        <taxon>Bacteria</taxon>
        <taxon>Pseudomonadati</taxon>
        <taxon>Pseudomonadota</taxon>
        <taxon>Gammaproteobacteria</taxon>
        <taxon>Candidatus Kentrum</taxon>
    </lineage>
</organism>
<dbReference type="Gene3D" id="3.30.2010.10">
    <property type="entry name" value="Metalloproteases ('zincins'), catalytic domain"/>
    <property type="match status" value="1"/>
</dbReference>
<dbReference type="EMBL" id="CAADGH010000009">
    <property type="protein sequence ID" value="VFK74756.1"/>
    <property type="molecule type" value="Genomic_DNA"/>
</dbReference>
<evidence type="ECO:0000313" key="3">
    <source>
        <dbReference type="EMBL" id="VFK28036.1"/>
    </source>
</evidence>
<sequence length="269" mass="30377">MRYRGIVAPTLSLKEPPHHQTKTGTALPLHSDIKQSHGSVSLSQGEKIPYTLYRMPSRKRVHLVIGEEGSLQVRAPRRFTRAQAESAIRNQAAWILDTLQRTKASLAQRPRLQTGTRFPFLDEGLVLSVIQAPRPSVIREGSTLRIALPTITEQGIRASLESWYRKQAQSHLTTRLAELAMQVGAYPARVSIRAQKTRWGSCSGNGNISLNWRLMLLPSQLVDYVLIHELCHLRHMNHSPAFWELVGRSIPNWKACRARLAELRGKLPL</sequence>
<feature type="region of interest" description="Disordered" evidence="1">
    <location>
        <begin position="1"/>
        <end position="27"/>
    </location>
</feature>
<dbReference type="Pfam" id="PF01863">
    <property type="entry name" value="YgjP-like"/>
    <property type="match status" value="1"/>
</dbReference>
<evidence type="ECO:0000313" key="4">
    <source>
        <dbReference type="EMBL" id="VFK29342.1"/>
    </source>
</evidence>
<protein>
    <recommendedName>
        <fullName evidence="2">YgjP-like metallopeptidase domain-containing protein</fullName>
    </recommendedName>
</protein>
<evidence type="ECO:0000259" key="2">
    <source>
        <dbReference type="Pfam" id="PF01863"/>
    </source>
</evidence>
<accession>A0A450XJ62</accession>
<dbReference type="InterPro" id="IPR053136">
    <property type="entry name" value="UTP_pyrophosphatase-like"/>
</dbReference>
<dbReference type="CDD" id="cd07344">
    <property type="entry name" value="M48_yhfN_like"/>
    <property type="match status" value="1"/>
</dbReference>
<evidence type="ECO:0000256" key="1">
    <source>
        <dbReference type="SAM" id="MobiDB-lite"/>
    </source>
</evidence>
<dbReference type="EMBL" id="CAADFQ010000009">
    <property type="protein sequence ID" value="VFK29342.1"/>
    <property type="molecule type" value="Genomic_DNA"/>
</dbReference>
<dbReference type="InterPro" id="IPR002725">
    <property type="entry name" value="YgjP-like_metallopeptidase"/>
</dbReference>
<dbReference type="AlphaFoldDB" id="A0A450XJ62"/>
<proteinExistence type="predicted"/>
<dbReference type="PANTHER" id="PTHR30399:SF1">
    <property type="entry name" value="UTP PYROPHOSPHATASE"/>
    <property type="match status" value="1"/>
</dbReference>
<name>A0A450XJ62_9GAMM</name>
<feature type="domain" description="YgjP-like metallopeptidase" evidence="2">
    <location>
        <begin position="59"/>
        <end position="261"/>
    </location>
</feature>
<dbReference type="PANTHER" id="PTHR30399">
    <property type="entry name" value="UNCHARACTERIZED PROTEIN YGJP"/>
    <property type="match status" value="1"/>
</dbReference>